<evidence type="ECO:0000313" key="4">
    <source>
        <dbReference type="Proteomes" id="UP000007058"/>
    </source>
</evidence>
<proteinExistence type="predicted"/>
<keyword evidence="4" id="KW-1185">Reference proteome</keyword>
<organism evidence="3 4">
    <name type="scientific">Paramagnetospirillum magneticum (strain ATCC 700264 / AMB-1)</name>
    <name type="common">Magnetospirillum magneticum</name>
    <dbReference type="NCBI Taxonomy" id="342108"/>
    <lineage>
        <taxon>Bacteria</taxon>
        <taxon>Pseudomonadati</taxon>
        <taxon>Pseudomonadota</taxon>
        <taxon>Alphaproteobacteria</taxon>
        <taxon>Rhodospirillales</taxon>
        <taxon>Magnetospirillaceae</taxon>
        <taxon>Paramagnetospirillum</taxon>
    </lineage>
</organism>
<dbReference type="Pfam" id="PF00656">
    <property type="entry name" value="Peptidase_C14"/>
    <property type="match status" value="1"/>
</dbReference>
<feature type="compositionally biased region" description="Pro residues" evidence="1">
    <location>
        <begin position="29"/>
        <end position="41"/>
    </location>
</feature>
<accession>Q2WA37</accession>
<evidence type="ECO:0000256" key="1">
    <source>
        <dbReference type="SAM" id="MobiDB-lite"/>
    </source>
</evidence>
<dbReference type="KEGG" id="mag:amb0484"/>
<dbReference type="SUPFAM" id="SSF52129">
    <property type="entry name" value="Caspase-like"/>
    <property type="match status" value="1"/>
</dbReference>
<dbReference type="Gene3D" id="3.40.50.1460">
    <property type="match status" value="1"/>
</dbReference>
<dbReference type="Proteomes" id="UP000007058">
    <property type="component" value="Chromosome"/>
</dbReference>
<dbReference type="GO" id="GO:0004197">
    <property type="term" value="F:cysteine-type endopeptidase activity"/>
    <property type="evidence" value="ECO:0007669"/>
    <property type="project" value="InterPro"/>
</dbReference>
<gene>
    <name evidence="3" type="ordered locus">amb0484</name>
</gene>
<reference evidence="3 4" key="1">
    <citation type="journal article" date="2005" name="DNA Res.">
        <title>Complete genome sequence of the facultative anaerobic magnetotactic bacterium Magnetospirillum sp. strain AMB-1.</title>
        <authorList>
            <person name="Matsunaga T."/>
            <person name="Okamura Y."/>
            <person name="Fukuda Y."/>
            <person name="Wahyudi A.T."/>
            <person name="Murase Y."/>
            <person name="Takeyama H."/>
        </authorList>
    </citation>
    <scope>NUCLEOTIDE SEQUENCE [LARGE SCALE GENOMIC DNA]</scope>
    <source>
        <strain evidence="4">ATCC 700264 / AMB-1</strain>
    </source>
</reference>
<dbReference type="EMBL" id="AP007255">
    <property type="protein sequence ID" value="BAE49288.1"/>
    <property type="molecule type" value="Genomic_DNA"/>
</dbReference>
<feature type="region of interest" description="Disordered" evidence="1">
    <location>
        <begin position="1"/>
        <end position="50"/>
    </location>
</feature>
<dbReference type="GO" id="GO:0006508">
    <property type="term" value="P:proteolysis"/>
    <property type="evidence" value="ECO:0007669"/>
    <property type="project" value="InterPro"/>
</dbReference>
<dbReference type="InterPro" id="IPR011600">
    <property type="entry name" value="Pept_C14_caspase"/>
</dbReference>
<dbReference type="STRING" id="342108.amb0484"/>
<dbReference type="InterPro" id="IPR029030">
    <property type="entry name" value="Caspase-like_dom_sf"/>
</dbReference>
<dbReference type="HOGENOM" id="CLU_859978_0_0_5"/>
<feature type="domain" description="Peptidase C14 caspase" evidence="2">
    <location>
        <begin position="71"/>
        <end position="271"/>
    </location>
</feature>
<dbReference type="AlphaFoldDB" id="Q2WA37"/>
<evidence type="ECO:0000313" key="3">
    <source>
        <dbReference type="EMBL" id="BAE49288.1"/>
    </source>
</evidence>
<name>Q2WA37_PARM1</name>
<protein>
    <recommendedName>
        <fullName evidence="2">Peptidase C14 caspase domain-containing protein</fullName>
    </recommendedName>
</protein>
<sequence>MSPAEIAKAQKLARDWKSEGKGLEKVVVPSPPKSANPPPKSPTLEPTQSGVLTDPLMSLQYLKAPHRPDDVAVIIGNSDYSLTSNDIPSVPPAKNDAAAMRRYAAEALGIQEGNIIFVENATSTQMTEIFGNERSHKGKIFNWVKPGKSRVFVYYAGHGAPISKDTAVLVPVDATPSGLPVSGYPLNLLYANLAKLHAESVTVVLESCFSGASEAGAVIAAASPVLITAKPSIVPPNITVIAAGAADQIASWDQDKSHGLMTKAFLLGMSGDADKPPYGNGDGVVSFDEIGPYISENVKYMARRYWGRDQDVIVILGQIRDGQ</sequence>
<evidence type="ECO:0000259" key="2">
    <source>
        <dbReference type="Pfam" id="PF00656"/>
    </source>
</evidence>
<feature type="compositionally biased region" description="Basic and acidic residues" evidence="1">
    <location>
        <begin position="12"/>
        <end position="24"/>
    </location>
</feature>